<dbReference type="InterPro" id="IPR053169">
    <property type="entry name" value="MUG_Protein"/>
</dbReference>
<dbReference type="KEGG" id="bcom:BAUCODRAFT_67849"/>
<dbReference type="Proteomes" id="UP000011761">
    <property type="component" value="Unassembled WGS sequence"/>
</dbReference>
<reference evidence="1 2" key="1">
    <citation type="journal article" date="2012" name="PLoS Pathog.">
        <title>Diverse lifestyles and strategies of plant pathogenesis encoded in the genomes of eighteen Dothideomycetes fungi.</title>
        <authorList>
            <person name="Ohm R.A."/>
            <person name="Feau N."/>
            <person name="Henrissat B."/>
            <person name="Schoch C.L."/>
            <person name="Horwitz B.A."/>
            <person name="Barry K.W."/>
            <person name="Condon B.J."/>
            <person name="Copeland A.C."/>
            <person name="Dhillon B."/>
            <person name="Glaser F."/>
            <person name="Hesse C.N."/>
            <person name="Kosti I."/>
            <person name="LaButti K."/>
            <person name="Lindquist E.A."/>
            <person name="Lucas S."/>
            <person name="Salamov A.A."/>
            <person name="Bradshaw R.E."/>
            <person name="Ciuffetti L."/>
            <person name="Hamelin R.C."/>
            <person name="Kema G.H.J."/>
            <person name="Lawrence C."/>
            <person name="Scott J.A."/>
            <person name="Spatafora J.W."/>
            <person name="Turgeon B.G."/>
            <person name="de Wit P.J.G.M."/>
            <person name="Zhong S."/>
            <person name="Goodwin S.B."/>
            <person name="Grigoriev I.V."/>
        </authorList>
    </citation>
    <scope>NUCLEOTIDE SEQUENCE [LARGE SCALE GENOMIC DNA]</scope>
    <source>
        <strain evidence="1 2">UAMH 10762</strain>
    </source>
</reference>
<dbReference type="AlphaFoldDB" id="M2NCZ3"/>
<dbReference type="InterPro" id="IPR005198">
    <property type="entry name" value="Glyco_hydro_76"/>
</dbReference>
<dbReference type="STRING" id="717646.M2NCZ3"/>
<dbReference type="OMA" id="WQSANIL"/>
<accession>M2NCZ3</accession>
<proteinExistence type="predicted"/>
<evidence type="ECO:0000313" key="1">
    <source>
        <dbReference type="EMBL" id="EMC97064.1"/>
    </source>
</evidence>
<keyword evidence="1" id="KW-0378">Hydrolase</keyword>
<protein>
    <submittedName>
        <fullName evidence="1">Glycoside hydrolase family 76 protein</fullName>
    </submittedName>
</protein>
<dbReference type="GO" id="GO:0005975">
    <property type="term" value="P:carbohydrate metabolic process"/>
    <property type="evidence" value="ECO:0007669"/>
    <property type="project" value="InterPro"/>
</dbReference>
<dbReference type="Pfam" id="PF03663">
    <property type="entry name" value="Glyco_hydro_76"/>
    <property type="match status" value="1"/>
</dbReference>
<dbReference type="GO" id="GO:0016787">
    <property type="term" value="F:hydrolase activity"/>
    <property type="evidence" value="ECO:0007669"/>
    <property type="project" value="UniProtKB-KW"/>
</dbReference>
<dbReference type="Gene3D" id="1.50.10.20">
    <property type="match status" value="1"/>
</dbReference>
<dbReference type="InterPro" id="IPR008928">
    <property type="entry name" value="6-hairpin_glycosidase_sf"/>
</dbReference>
<name>M2NCZ3_BAUPA</name>
<dbReference type="OrthoDB" id="9984024at2759"/>
<sequence length="352" mass="38666">MATPVEQRQTSKATYVSHALNATGVLNNKWFNPSTGLWQYYDSSSDQWTQLWWQSANILTTIGDLGEVDPNFLNQTKQIYKEVFSPARAYNGGNWINGYYDDEGWWALAWIKAWDRTNNGTYLKAAENIFTNLLTGLNATCGGQWWDKTKQHNNAINNELFLAVGAALANRVSGKKSYYTKYAVAQANWFLNAGLQTKNNTFHDGFAVSDCSAEGTVFTYNQGVILGGLVGLYRSTGNSTWLDHAETIATGAVNSLVDSNGIMTETGEYPTSDLTASQFKGVLARNLAYLYKYRKNAAYKTILTKSADSIWSNARSSDGQLASNWQGPVSSFSPPAQGSALDCLVAAAKVSC</sequence>
<dbReference type="PANTHER" id="PTHR47791:SF1">
    <property type="entry name" value="ENDO MANNANASE, GH76 FAMILY (EUROFUNG)"/>
    <property type="match status" value="1"/>
</dbReference>
<dbReference type="EMBL" id="KB445554">
    <property type="protein sequence ID" value="EMC97064.1"/>
    <property type="molecule type" value="Genomic_DNA"/>
</dbReference>
<dbReference type="SUPFAM" id="SSF48208">
    <property type="entry name" value="Six-hairpin glycosidases"/>
    <property type="match status" value="1"/>
</dbReference>
<evidence type="ECO:0000313" key="2">
    <source>
        <dbReference type="Proteomes" id="UP000011761"/>
    </source>
</evidence>
<dbReference type="GeneID" id="19116391"/>
<dbReference type="PANTHER" id="PTHR47791">
    <property type="entry name" value="MEIOTICALLY UP-REGULATED GENE 191 PROTEIN"/>
    <property type="match status" value="1"/>
</dbReference>
<dbReference type="HOGENOM" id="CLU_028686_0_0_1"/>
<dbReference type="eggNOG" id="ENOG502S9QC">
    <property type="taxonomic scope" value="Eukaryota"/>
</dbReference>
<keyword evidence="2" id="KW-1185">Reference proteome</keyword>
<organism evidence="1 2">
    <name type="scientific">Baudoinia panamericana (strain UAMH 10762)</name>
    <name type="common">Angels' share fungus</name>
    <name type="synonym">Baudoinia compniacensis (strain UAMH 10762)</name>
    <dbReference type="NCBI Taxonomy" id="717646"/>
    <lineage>
        <taxon>Eukaryota</taxon>
        <taxon>Fungi</taxon>
        <taxon>Dikarya</taxon>
        <taxon>Ascomycota</taxon>
        <taxon>Pezizomycotina</taxon>
        <taxon>Dothideomycetes</taxon>
        <taxon>Dothideomycetidae</taxon>
        <taxon>Mycosphaerellales</taxon>
        <taxon>Teratosphaeriaceae</taxon>
        <taxon>Baudoinia</taxon>
    </lineage>
</organism>
<dbReference type="RefSeq" id="XP_007675387.1">
    <property type="nucleotide sequence ID" value="XM_007677197.1"/>
</dbReference>
<gene>
    <name evidence="1" type="ORF">BAUCODRAFT_67849</name>
</gene>